<dbReference type="Pfam" id="PF04773">
    <property type="entry name" value="FecR"/>
    <property type="match status" value="1"/>
</dbReference>
<dbReference type="PIRSF" id="PIRSF018266">
    <property type="entry name" value="FecR"/>
    <property type="match status" value="1"/>
</dbReference>
<dbReference type="AlphaFoldDB" id="A0A7X6BKK9"/>
<dbReference type="InterPro" id="IPR032508">
    <property type="entry name" value="FecR_C"/>
</dbReference>
<keyword evidence="1" id="KW-0472">Membrane</keyword>
<evidence type="ECO:0000313" key="5">
    <source>
        <dbReference type="EMBL" id="WOF12320.1"/>
    </source>
</evidence>
<name>A0A7X6BKK9_9BACT</name>
<accession>A0A7X6BKK9</accession>
<proteinExistence type="predicted"/>
<dbReference type="Gene3D" id="3.55.50.30">
    <property type="match status" value="1"/>
</dbReference>
<evidence type="ECO:0000259" key="2">
    <source>
        <dbReference type="Pfam" id="PF04773"/>
    </source>
</evidence>
<dbReference type="EMBL" id="JAATLI010000014">
    <property type="protein sequence ID" value="NJC20055.1"/>
    <property type="molecule type" value="Genomic_DNA"/>
</dbReference>
<keyword evidence="1" id="KW-1133">Transmembrane helix</keyword>
<dbReference type="GO" id="GO:0016989">
    <property type="term" value="F:sigma factor antagonist activity"/>
    <property type="evidence" value="ECO:0007669"/>
    <property type="project" value="TreeGrafter"/>
</dbReference>
<protein>
    <submittedName>
        <fullName evidence="5">DUF4974 domain-containing protein</fullName>
    </submittedName>
    <submittedName>
        <fullName evidence="4">Ferric-dicitrate binding protein FerR (Iron transport regulator)</fullName>
    </submittedName>
</protein>
<dbReference type="EMBL" id="CP043839">
    <property type="protein sequence ID" value="WOF12320.1"/>
    <property type="molecule type" value="Genomic_DNA"/>
</dbReference>
<dbReference type="Gene3D" id="2.60.120.1440">
    <property type="match status" value="1"/>
</dbReference>
<dbReference type="RefSeq" id="WP_118305385.1">
    <property type="nucleotide sequence ID" value="NZ_BMPA01000013.1"/>
</dbReference>
<evidence type="ECO:0000259" key="3">
    <source>
        <dbReference type="Pfam" id="PF16344"/>
    </source>
</evidence>
<dbReference type="Pfam" id="PF16344">
    <property type="entry name" value="FecR_C"/>
    <property type="match status" value="1"/>
</dbReference>
<reference evidence="4 6" key="2">
    <citation type="submission" date="2020-03" db="EMBL/GenBank/DDBJ databases">
        <title>Genomic Encyclopedia of Type Strains, Phase IV (KMG-IV): sequencing the most valuable type-strain genomes for metagenomic binning, comparative biology and taxonomic classification.</title>
        <authorList>
            <person name="Goeker M."/>
        </authorList>
    </citation>
    <scope>NUCLEOTIDE SEQUENCE [LARGE SCALE GENOMIC DNA]</scope>
    <source>
        <strain evidence="4 6">DSM 105722</strain>
    </source>
</reference>
<dbReference type="PANTHER" id="PTHR30273">
    <property type="entry name" value="PERIPLASMIC SIGNAL SENSOR AND SIGMA FACTOR ACTIVATOR FECR-RELATED"/>
    <property type="match status" value="1"/>
</dbReference>
<gene>
    <name evidence="5" type="ORF">F1644_08600</name>
    <name evidence="4" type="ORF">GGR15_003698</name>
</gene>
<dbReference type="GeneID" id="86891346"/>
<feature type="domain" description="Protein FecR C-terminal" evidence="3">
    <location>
        <begin position="309"/>
        <end position="377"/>
    </location>
</feature>
<feature type="transmembrane region" description="Helical" evidence="1">
    <location>
        <begin position="86"/>
        <end position="107"/>
    </location>
</feature>
<dbReference type="Proteomes" id="UP000576368">
    <property type="component" value="Unassembled WGS sequence"/>
</dbReference>
<dbReference type="InterPro" id="IPR012373">
    <property type="entry name" value="Ferrdict_sens_TM"/>
</dbReference>
<dbReference type="Proteomes" id="UP001302374">
    <property type="component" value="Chromosome"/>
</dbReference>
<keyword evidence="1" id="KW-0812">Transmembrane</keyword>
<dbReference type="PANTHER" id="PTHR30273:SF2">
    <property type="entry name" value="PROTEIN FECR"/>
    <property type="match status" value="1"/>
</dbReference>
<evidence type="ECO:0000313" key="7">
    <source>
        <dbReference type="Proteomes" id="UP001302374"/>
    </source>
</evidence>
<reference evidence="5 7" key="1">
    <citation type="submission" date="2019-09" db="EMBL/GenBank/DDBJ databases">
        <title>Butyricimonas paravirosa DSM 105722 (=214-4 = JCM 18677 = CCUG 65563).</title>
        <authorList>
            <person name="Le Roy T."/>
            <person name="Cani P.D."/>
        </authorList>
    </citation>
    <scope>NUCLEOTIDE SEQUENCE [LARGE SCALE GENOMIC DNA]</scope>
    <source>
        <strain evidence="5 7">DSM 105722</strain>
    </source>
</reference>
<evidence type="ECO:0000256" key="1">
    <source>
        <dbReference type="SAM" id="Phobius"/>
    </source>
</evidence>
<evidence type="ECO:0000313" key="6">
    <source>
        <dbReference type="Proteomes" id="UP000576368"/>
    </source>
</evidence>
<sequence>MDKTNHISRIIADKVLGQELSGEDAREFEEWSKATTENEILFERVKSMRTSREILALEQEDYGEKMVVRVMTEKGRRERRTVRRRFRAWLGSAAAILLLFVTGWVLLQTGHDLFPEKRVLSCNMIVPGKVEAVLTFADGRTMNITDKLKEGELQESLRKEVVDQNESAYHTLSVPPGGEFYYALADGTKIWLNSDSELRFPASFTGDKRQVFLKGEAFFDVVKNKEQPFVVSLSRGNITVFGTRFNVTDYEESRLSTVLVEGSIGFETQGGQSIKLKPSERLVYDEANGTFSVEQVDPALYTAWIDKMFIFNGQPLSEIMDTLSRWYDFDISFETEDIKNIRLSGRLNRYQDIRVLLNTYEEVANIKFKIEGKSITISRK</sequence>
<evidence type="ECO:0000313" key="4">
    <source>
        <dbReference type="EMBL" id="NJC20055.1"/>
    </source>
</evidence>
<dbReference type="InterPro" id="IPR006860">
    <property type="entry name" value="FecR"/>
</dbReference>
<feature type="domain" description="FecR protein" evidence="2">
    <location>
        <begin position="172"/>
        <end position="264"/>
    </location>
</feature>
<organism evidence="4 6">
    <name type="scientific">Butyricimonas paravirosa</name>
    <dbReference type="NCBI Taxonomy" id="1472417"/>
    <lineage>
        <taxon>Bacteria</taxon>
        <taxon>Pseudomonadati</taxon>
        <taxon>Bacteroidota</taxon>
        <taxon>Bacteroidia</taxon>
        <taxon>Bacteroidales</taxon>
        <taxon>Odoribacteraceae</taxon>
        <taxon>Butyricimonas</taxon>
    </lineage>
</organism>
<keyword evidence="7" id="KW-1185">Reference proteome</keyword>